<dbReference type="EC" id="3.4.-.-" evidence="8"/>
<protein>
    <recommendedName>
        <fullName evidence="8">Abasic site processing protein</fullName>
        <ecNumber evidence="8">3.4.-.-</ecNumber>
    </recommendedName>
</protein>
<gene>
    <name evidence="9" type="ORF">SY85_20015</name>
</gene>
<organism evidence="9 10">
    <name type="scientific">Flavisolibacter tropicus</name>
    <dbReference type="NCBI Taxonomy" id="1492898"/>
    <lineage>
        <taxon>Bacteria</taxon>
        <taxon>Pseudomonadati</taxon>
        <taxon>Bacteroidota</taxon>
        <taxon>Chitinophagia</taxon>
        <taxon>Chitinophagales</taxon>
        <taxon>Chitinophagaceae</taxon>
        <taxon>Flavisolibacter</taxon>
    </lineage>
</organism>
<keyword evidence="10" id="KW-1185">Reference proteome</keyword>
<dbReference type="GO" id="GO:0003697">
    <property type="term" value="F:single-stranded DNA binding"/>
    <property type="evidence" value="ECO:0007669"/>
    <property type="project" value="InterPro"/>
</dbReference>
<dbReference type="PANTHER" id="PTHR13604:SF0">
    <property type="entry name" value="ABASIC SITE PROCESSING PROTEIN HMCES"/>
    <property type="match status" value="1"/>
</dbReference>
<evidence type="ECO:0000256" key="6">
    <source>
        <dbReference type="ARBA" id="ARBA00023125"/>
    </source>
</evidence>
<evidence type="ECO:0000256" key="7">
    <source>
        <dbReference type="ARBA" id="ARBA00023239"/>
    </source>
</evidence>
<evidence type="ECO:0000313" key="10">
    <source>
        <dbReference type="Proteomes" id="UP000077177"/>
    </source>
</evidence>
<reference evidence="10" key="1">
    <citation type="submission" date="2015-01" db="EMBL/GenBank/DDBJ databases">
        <title>Flavisolibacter sp./LCS9/ whole genome sequencing.</title>
        <authorList>
            <person name="Kim M.K."/>
            <person name="Srinivasan S."/>
            <person name="Lee J.-J."/>
        </authorList>
    </citation>
    <scope>NUCLEOTIDE SEQUENCE [LARGE SCALE GENOMIC DNA]</scope>
    <source>
        <strain evidence="10">LCS9</strain>
    </source>
</reference>
<dbReference type="PANTHER" id="PTHR13604">
    <property type="entry name" value="DC12-RELATED"/>
    <property type="match status" value="1"/>
</dbReference>
<evidence type="ECO:0000256" key="5">
    <source>
        <dbReference type="ARBA" id="ARBA00023124"/>
    </source>
</evidence>
<evidence type="ECO:0000256" key="4">
    <source>
        <dbReference type="ARBA" id="ARBA00022801"/>
    </source>
</evidence>
<dbReference type="Proteomes" id="UP000077177">
    <property type="component" value="Chromosome"/>
</dbReference>
<dbReference type="EMBL" id="CP011390">
    <property type="protein sequence ID" value="ANE52426.1"/>
    <property type="molecule type" value="Genomic_DNA"/>
</dbReference>
<dbReference type="GO" id="GO:0016829">
    <property type="term" value="F:lyase activity"/>
    <property type="evidence" value="ECO:0007669"/>
    <property type="project" value="UniProtKB-KW"/>
</dbReference>
<dbReference type="AlphaFoldDB" id="A0A172TZJ9"/>
<keyword evidence="5" id="KW-0190">Covalent protein-DNA linkage</keyword>
<evidence type="ECO:0000313" key="9">
    <source>
        <dbReference type="EMBL" id="ANE52426.1"/>
    </source>
</evidence>
<dbReference type="GO" id="GO:0006508">
    <property type="term" value="P:proteolysis"/>
    <property type="evidence" value="ECO:0007669"/>
    <property type="project" value="UniProtKB-KW"/>
</dbReference>
<dbReference type="GO" id="GO:0106300">
    <property type="term" value="P:protein-DNA covalent cross-linking repair"/>
    <property type="evidence" value="ECO:0007669"/>
    <property type="project" value="InterPro"/>
</dbReference>
<dbReference type="GO" id="GO:0008233">
    <property type="term" value="F:peptidase activity"/>
    <property type="evidence" value="ECO:0007669"/>
    <property type="project" value="UniProtKB-KW"/>
</dbReference>
<name>A0A172TZJ9_9BACT</name>
<keyword evidence="3" id="KW-0227">DNA damage</keyword>
<evidence type="ECO:0000256" key="3">
    <source>
        <dbReference type="ARBA" id="ARBA00022763"/>
    </source>
</evidence>
<keyword evidence="4 8" id="KW-0378">Hydrolase</keyword>
<dbReference type="Pfam" id="PF02586">
    <property type="entry name" value="SRAP"/>
    <property type="match status" value="1"/>
</dbReference>
<dbReference type="STRING" id="1492898.SY85_20015"/>
<dbReference type="KEGG" id="fla:SY85_20015"/>
<reference evidence="9 10" key="2">
    <citation type="journal article" date="2016" name="Int. J. Syst. Evol. Microbiol.">
        <title>Flavisolibacter tropicus sp. nov., isolated from tropical soil.</title>
        <authorList>
            <person name="Lee J.J."/>
            <person name="Kang M.S."/>
            <person name="Kim G.S."/>
            <person name="Lee C.S."/>
            <person name="Lim S."/>
            <person name="Lee J."/>
            <person name="Roh S.H."/>
            <person name="Kang H."/>
            <person name="Ha J.M."/>
            <person name="Bae S."/>
            <person name="Jung H.Y."/>
            <person name="Kim M.K."/>
        </authorList>
    </citation>
    <scope>NUCLEOTIDE SEQUENCE [LARGE SCALE GENOMIC DNA]</scope>
    <source>
        <strain evidence="9 10">LCS9</strain>
    </source>
</reference>
<dbReference type="Gene3D" id="3.90.1680.10">
    <property type="entry name" value="SOS response associated peptidase-like"/>
    <property type="match status" value="1"/>
</dbReference>
<proteinExistence type="inferred from homology"/>
<evidence type="ECO:0000256" key="8">
    <source>
        <dbReference type="RuleBase" id="RU364100"/>
    </source>
</evidence>
<evidence type="ECO:0000256" key="1">
    <source>
        <dbReference type="ARBA" id="ARBA00008136"/>
    </source>
</evidence>
<dbReference type="InterPro" id="IPR036590">
    <property type="entry name" value="SRAP-like"/>
</dbReference>
<keyword evidence="7" id="KW-0456">Lyase</keyword>
<evidence type="ECO:0000256" key="2">
    <source>
        <dbReference type="ARBA" id="ARBA00022670"/>
    </source>
</evidence>
<dbReference type="SUPFAM" id="SSF143081">
    <property type="entry name" value="BB1717-like"/>
    <property type="match status" value="1"/>
</dbReference>
<comment type="similarity">
    <text evidence="1 8">Belongs to the SOS response-associated peptidase family.</text>
</comment>
<accession>A0A172TZJ9</accession>
<keyword evidence="2 8" id="KW-0645">Protease</keyword>
<keyword evidence="6" id="KW-0238">DNA-binding</keyword>
<dbReference type="InterPro" id="IPR003738">
    <property type="entry name" value="SRAP"/>
</dbReference>
<sequence length="231" mass="27159">MRMIQAEWEAPFEPIYHSVGFNYPTMPVITFEYPGRVQRYQWGLMPHWVKSVSEADQIRTQTLNAKAETLFEKPAFRSYVNNRCIVLADGFFEWMEFKKKKYPHYVQLKGGELFGFAGLYAHWTDKETGELMRTFTVITTEANPFMSRIHNIKKRMPVILNRDQWSKWLNPSLSKEQMQHMLTPCSDEAMQAHTISKLITTRGVDTNVPELHHQFDYPELHSGEQFSLFDA</sequence>